<dbReference type="PROSITE" id="PS00455">
    <property type="entry name" value="AMP_BINDING"/>
    <property type="match status" value="1"/>
</dbReference>
<dbReference type="Gene3D" id="3.40.50.12780">
    <property type="entry name" value="N-terminal domain of ligase-like"/>
    <property type="match status" value="1"/>
</dbReference>
<feature type="domain" description="AMP-binding enzyme C-terminal" evidence="4">
    <location>
        <begin position="459"/>
        <end position="541"/>
    </location>
</feature>
<evidence type="ECO:0000259" key="4">
    <source>
        <dbReference type="Pfam" id="PF13193"/>
    </source>
</evidence>
<evidence type="ECO:0000313" key="5">
    <source>
        <dbReference type="EMBL" id="KAG5507063.1"/>
    </source>
</evidence>
<feature type="domain" description="AMP-dependent synthetase/ligase" evidence="3">
    <location>
        <begin position="37"/>
        <end position="409"/>
    </location>
</feature>
<organism evidence="5 6">
    <name type="scientific">Porcisia hertigi</name>
    <dbReference type="NCBI Taxonomy" id="2761500"/>
    <lineage>
        <taxon>Eukaryota</taxon>
        <taxon>Discoba</taxon>
        <taxon>Euglenozoa</taxon>
        <taxon>Kinetoplastea</taxon>
        <taxon>Metakinetoplastina</taxon>
        <taxon>Trypanosomatida</taxon>
        <taxon>Trypanosomatidae</taxon>
        <taxon>Leishmaniinae</taxon>
        <taxon>Porcisia</taxon>
    </lineage>
</organism>
<dbReference type="Proteomes" id="UP000674318">
    <property type="component" value="Unassembled WGS sequence"/>
</dbReference>
<evidence type="ECO:0000256" key="1">
    <source>
        <dbReference type="ARBA" id="ARBA00006432"/>
    </source>
</evidence>
<dbReference type="InterPro" id="IPR045851">
    <property type="entry name" value="AMP-bd_C_sf"/>
</dbReference>
<name>A0A836IRE0_9TRYP</name>
<accession>A0A836IRE0</accession>
<sequence length="574" mass="62831">MLSFSAAMRMRIYKSKLPSVMDKVKQETTLYAYLMKRMAAADPKKIATVQAETGKALTYPELMRATEHAARILYQQGVRKGDVVCLCMLNTILYGPLVYGALRLGAIASTVNAVGDASTLAYHFKANTAKVVLGMRFFQKQLDEAVALVAQETGKRIIVLYPEELSKIADVAEIPEDYDGLKGATQDDTVALLFSSGTSGMPKCVQLTNRALIACSEQSANAFGLNSQATTIAVLPLFHVFGFTASMNCLFAYAATQVVMSTYSVDEYLRAIEKYKATVNLVAPPILISLVKNTDKVKQYNLSSLRNFCSSSAPLGREVVDMVEQLIPGCSVTQGYGMTEMAPTVTAPIVGQQCTPGCCGSLIADTEMRIVKVDDDQQSGTDKSAGIDVEPGAEGEVWVRGPQMMKGYLRDEDTAECMQDGWYRTGDIGKLLESGELMITDRLKELIKYKGFQVSPASLEALLLTHPWVKDCVVIGVPDPRDVSFENPRALVMLQSSVSPKDAVRASDELYRFVMMRMPPHKRLHGGVRIVDEIPRNPAGKLLRRKARTDEAALLKEQFSENEETEEAAASTSV</sequence>
<comment type="similarity">
    <text evidence="1">Belongs to the ATP-dependent AMP-binding enzyme family.</text>
</comment>
<comment type="caution">
    <text evidence="5">The sequence shown here is derived from an EMBL/GenBank/DDBJ whole genome shotgun (WGS) entry which is preliminary data.</text>
</comment>
<protein>
    <recommendedName>
        <fullName evidence="7">4-coumarate--CoA ligase</fullName>
    </recommendedName>
</protein>
<evidence type="ECO:0000256" key="2">
    <source>
        <dbReference type="ARBA" id="ARBA00022598"/>
    </source>
</evidence>
<evidence type="ECO:0000259" key="3">
    <source>
        <dbReference type="Pfam" id="PF00501"/>
    </source>
</evidence>
<dbReference type="GeneID" id="94291840"/>
<evidence type="ECO:0000313" key="6">
    <source>
        <dbReference type="Proteomes" id="UP000674318"/>
    </source>
</evidence>
<evidence type="ECO:0008006" key="7">
    <source>
        <dbReference type="Google" id="ProtNLM"/>
    </source>
</evidence>
<dbReference type="KEGG" id="phet:94291840"/>
<keyword evidence="2" id="KW-0436">Ligase</keyword>
<dbReference type="InterPro" id="IPR025110">
    <property type="entry name" value="AMP-bd_C"/>
</dbReference>
<dbReference type="InterPro" id="IPR042099">
    <property type="entry name" value="ANL_N_sf"/>
</dbReference>
<dbReference type="PANTHER" id="PTHR24096">
    <property type="entry name" value="LONG-CHAIN-FATTY-ACID--COA LIGASE"/>
    <property type="match status" value="1"/>
</dbReference>
<dbReference type="Gene3D" id="3.30.300.30">
    <property type="match status" value="1"/>
</dbReference>
<dbReference type="Pfam" id="PF00501">
    <property type="entry name" value="AMP-binding"/>
    <property type="match status" value="1"/>
</dbReference>
<dbReference type="InterPro" id="IPR000873">
    <property type="entry name" value="AMP-dep_synth/lig_dom"/>
</dbReference>
<keyword evidence="6" id="KW-1185">Reference proteome</keyword>
<dbReference type="EMBL" id="JAFJZO010000019">
    <property type="protein sequence ID" value="KAG5507063.1"/>
    <property type="molecule type" value="Genomic_DNA"/>
</dbReference>
<dbReference type="InterPro" id="IPR020845">
    <property type="entry name" value="AMP-binding_CS"/>
</dbReference>
<dbReference type="Pfam" id="PF13193">
    <property type="entry name" value="AMP-binding_C"/>
    <property type="match status" value="1"/>
</dbReference>
<dbReference type="AlphaFoldDB" id="A0A836IRE0"/>
<dbReference type="CDD" id="cd05911">
    <property type="entry name" value="Firefly_Luc_like"/>
    <property type="match status" value="1"/>
</dbReference>
<gene>
    <name evidence="5" type="ORF">JKF63_05809</name>
</gene>
<dbReference type="RefSeq" id="XP_067757789.1">
    <property type="nucleotide sequence ID" value="XM_067901763.1"/>
</dbReference>
<dbReference type="PANTHER" id="PTHR24096:SF149">
    <property type="entry name" value="AMP-BINDING DOMAIN-CONTAINING PROTEIN-RELATED"/>
    <property type="match status" value="1"/>
</dbReference>
<dbReference type="GO" id="GO:0016405">
    <property type="term" value="F:CoA-ligase activity"/>
    <property type="evidence" value="ECO:0007669"/>
    <property type="project" value="TreeGrafter"/>
</dbReference>
<reference evidence="5 6" key="1">
    <citation type="submission" date="2021-02" db="EMBL/GenBank/DDBJ databases">
        <title>Porcisia hertigi Genome sequencing and assembly.</title>
        <authorList>
            <person name="Almutairi H."/>
            <person name="Gatherer D."/>
        </authorList>
    </citation>
    <scope>NUCLEOTIDE SEQUENCE [LARGE SCALE GENOMIC DNA]</scope>
    <source>
        <strain evidence="5 6">C119</strain>
    </source>
</reference>
<proteinExistence type="inferred from homology"/>
<dbReference type="SUPFAM" id="SSF56801">
    <property type="entry name" value="Acetyl-CoA synthetase-like"/>
    <property type="match status" value="1"/>
</dbReference>
<dbReference type="OrthoDB" id="10253869at2759"/>